<dbReference type="AlphaFoldDB" id="A0A1R4FFC4"/>
<keyword evidence="4" id="KW-1185">Reference proteome</keyword>
<feature type="transmembrane region" description="Helical" evidence="1">
    <location>
        <begin position="284"/>
        <end position="303"/>
    </location>
</feature>
<feature type="transmembrane region" description="Helical" evidence="1">
    <location>
        <begin position="203"/>
        <end position="220"/>
    </location>
</feature>
<dbReference type="EMBL" id="FUHW01000016">
    <property type="protein sequence ID" value="SJM54645.1"/>
    <property type="molecule type" value="Genomic_DNA"/>
</dbReference>
<dbReference type="GO" id="GO:0004175">
    <property type="term" value="F:endopeptidase activity"/>
    <property type="evidence" value="ECO:0007669"/>
    <property type="project" value="UniProtKB-ARBA"/>
</dbReference>
<dbReference type="Proteomes" id="UP000195913">
    <property type="component" value="Unassembled WGS sequence"/>
</dbReference>
<evidence type="ECO:0000256" key="1">
    <source>
        <dbReference type="SAM" id="Phobius"/>
    </source>
</evidence>
<feature type="transmembrane region" description="Helical" evidence="1">
    <location>
        <begin position="90"/>
        <end position="112"/>
    </location>
</feature>
<proteinExistence type="predicted"/>
<keyword evidence="1" id="KW-0812">Transmembrane</keyword>
<evidence type="ECO:0000313" key="4">
    <source>
        <dbReference type="Proteomes" id="UP000195913"/>
    </source>
</evidence>
<keyword evidence="1" id="KW-1133">Transmembrane helix</keyword>
<protein>
    <recommendedName>
        <fullName evidence="2">CAAX prenyl protease 2/Lysostaphin resistance protein A-like domain-containing protein</fullName>
    </recommendedName>
</protein>
<evidence type="ECO:0000313" key="3">
    <source>
        <dbReference type="EMBL" id="SJM54645.1"/>
    </source>
</evidence>
<evidence type="ECO:0000259" key="2">
    <source>
        <dbReference type="Pfam" id="PF02517"/>
    </source>
</evidence>
<organism evidence="3 4">
    <name type="scientific">Arthrobacter rhombi</name>
    <dbReference type="NCBI Taxonomy" id="71253"/>
    <lineage>
        <taxon>Bacteria</taxon>
        <taxon>Bacillati</taxon>
        <taxon>Actinomycetota</taxon>
        <taxon>Actinomycetes</taxon>
        <taxon>Micrococcales</taxon>
        <taxon>Micrococcaceae</taxon>
        <taxon>Arthrobacter</taxon>
    </lineage>
</organism>
<gene>
    <name evidence="3" type="ORF">FM101_03725</name>
</gene>
<feature type="transmembrane region" description="Helical" evidence="1">
    <location>
        <begin position="171"/>
        <end position="191"/>
    </location>
</feature>
<feature type="transmembrane region" description="Helical" evidence="1">
    <location>
        <begin position="226"/>
        <end position="244"/>
    </location>
</feature>
<dbReference type="GO" id="GO:0080120">
    <property type="term" value="P:CAAX-box protein maturation"/>
    <property type="evidence" value="ECO:0007669"/>
    <property type="project" value="UniProtKB-ARBA"/>
</dbReference>
<name>A0A1R4FFC4_9MICC</name>
<sequence>MTSTNTPQPSQTTETGDASPLAYHRLARDGAGYRWWKPLLVGVIGVGLYVGFMIAAFLAVVIVGLLSPGFERIMDGVLLGSGVPDMNDPFVLIPLLVSLALMIPALWLATLIVGTRPVGLLSSVTGRLRWTWLLWCLGAALGINVIAQLVAQFLPGTEEGGEFMYDGGRTLAVLAAALLVVPFQAAAEEYVFRGYLMQTLGGWLRHPAFAIVLPVPLFVLGHDYELLGQLDIAVFAIAAGWLSWRTGGLEAAIALHIVTNASIFAFVAFGVADANADDVGIVDLLLSVAVTVATVLVLARLATARKVQRTRPSVPEADLQGRAPVTVL</sequence>
<keyword evidence="1" id="KW-0472">Membrane</keyword>
<feature type="domain" description="CAAX prenyl protease 2/Lysostaphin resistance protein A-like" evidence="2">
    <location>
        <begin position="173"/>
        <end position="261"/>
    </location>
</feature>
<feature type="transmembrane region" description="Helical" evidence="1">
    <location>
        <begin position="132"/>
        <end position="151"/>
    </location>
</feature>
<dbReference type="Pfam" id="PF02517">
    <property type="entry name" value="Rce1-like"/>
    <property type="match status" value="1"/>
</dbReference>
<reference evidence="3 4" key="1">
    <citation type="submission" date="2017-02" db="EMBL/GenBank/DDBJ databases">
        <authorList>
            <person name="Peterson S.W."/>
        </authorList>
    </citation>
    <scope>NUCLEOTIDE SEQUENCE [LARGE SCALE GENOMIC DNA]</scope>
    <source>
        <strain evidence="3 4">B Ar 00.02</strain>
    </source>
</reference>
<dbReference type="InterPro" id="IPR003675">
    <property type="entry name" value="Rce1/LyrA-like_dom"/>
</dbReference>
<feature type="transmembrane region" description="Helical" evidence="1">
    <location>
        <begin position="39"/>
        <end position="70"/>
    </location>
</feature>
<accession>A0A1R4FFC4</accession>
<dbReference type="RefSeq" id="WP_179204216.1">
    <property type="nucleotide sequence ID" value="NZ_FUHW01000016.1"/>
</dbReference>
<feature type="transmembrane region" description="Helical" evidence="1">
    <location>
        <begin position="251"/>
        <end position="272"/>
    </location>
</feature>